<dbReference type="KEGG" id="mpro:BJP34_34160"/>
<name>A0A1D8U1M3_9CYAN</name>
<gene>
    <name evidence="1" type="ORF">BJP34_34160</name>
</gene>
<dbReference type="EMBL" id="CP017599">
    <property type="protein sequence ID" value="AOX03809.1"/>
    <property type="molecule type" value="Genomic_DNA"/>
</dbReference>
<dbReference type="AlphaFoldDB" id="A0A1D8U1M3"/>
<accession>A0A1D8U1M3</accession>
<evidence type="ECO:0000313" key="1">
    <source>
        <dbReference type="EMBL" id="AOX03809.1"/>
    </source>
</evidence>
<organism evidence="1 2">
    <name type="scientific">Moorena producens PAL-8-15-08-1</name>
    <dbReference type="NCBI Taxonomy" id="1458985"/>
    <lineage>
        <taxon>Bacteria</taxon>
        <taxon>Bacillati</taxon>
        <taxon>Cyanobacteriota</taxon>
        <taxon>Cyanophyceae</taxon>
        <taxon>Coleofasciculales</taxon>
        <taxon>Coleofasciculaceae</taxon>
        <taxon>Moorena</taxon>
    </lineage>
</organism>
<reference evidence="2" key="1">
    <citation type="submission" date="2016-10" db="EMBL/GenBank/DDBJ databases">
        <title>Comparative genomics uncovers the prolific and rare metabolic potential of the cyanobacterial genus Moorea.</title>
        <authorList>
            <person name="Leao T."/>
            <person name="Castelao G."/>
            <person name="Korobeynikov A."/>
            <person name="Monroe E.A."/>
            <person name="Podell S."/>
            <person name="Glukhov E."/>
            <person name="Allen E."/>
            <person name="Gerwick W.H."/>
            <person name="Gerwick L."/>
        </authorList>
    </citation>
    <scope>NUCLEOTIDE SEQUENCE [LARGE SCALE GENOMIC DNA]</scope>
    <source>
        <strain evidence="2">PAL-8-15-08-1</strain>
    </source>
</reference>
<proteinExistence type="predicted"/>
<protein>
    <submittedName>
        <fullName evidence="1">Uncharacterized protein</fullName>
    </submittedName>
</protein>
<dbReference type="Proteomes" id="UP000177870">
    <property type="component" value="Chromosome"/>
</dbReference>
<sequence length="70" mass="8103">MTQNSQPNSNNNSNGFIVPYILKGSRQQITHTAYILNALGYIQISEWGPLQPTGTPDEYITMITRYWIWR</sequence>
<evidence type="ECO:0000313" key="2">
    <source>
        <dbReference type="Proteomes" id="UP000177870"/>
    </source>
</evidence>